<evidence type="ECO:0000313" key="8">
    <source>
        <dbReference type="EMBL" id="WQB97259.1"/>
    </source>
</evidence>
<dbReference type="PANTHER" id="PTHR43776">
    <property type="entry name" value="TRANSPORT ATP-BINDING PROTEIN"/>
    <property type="match status" value="1"/>
</dbReference>
<feature type="domain" description="ABC transporter" evidence="7">
    <location>
        <begin position="35"/>
        <end position="276"/>
    </location>
</feature>
<dbReference type="Pfam" id="PF00005">
    <property type="entry name" value="ABC_tran"/>
    <property type="match status" value="1"/>
</dbReference>
<dbReference type="InterPro" id="IPR017871">
    <property type="entry name" value="ABC_transporter-like_CS"/>
</dbReference>
<dbReference type="PROSITE" id="PS00211">
    <property type="entry name" value="ABC_TRANSPORTER_1"/>
    <property type="match status" value="1"/>
</dbReference>
<evidence type="ECO:0000259" key="7">
    <source>
        <dbReference type="PROSITE" id="PS50893"/>
    </source>
</evidence>
<keyword evidence="4" id="KW-0547">Nucleotide-binding</keyword>
<proteinExistence type="inferred from homology"/>
<dbReference type="InterPro" id="IPR050319">
    <property type="entry name" value="ABC_transp_ATP-bind"/>
</dbReference>
<reference evidence="8 9" key="1">
    <citation type="submission" date="2023-11" db="EMBL/GenBank/DDBJ databases">
        <authorList>
            <person name="Panchal A.K."/>
            <person name="Meaney J.S."/>
            <person name="Karas B.J."/>
            <person name="diCenzo G.C."/>
        </authorList>
    </citation>
    <scope>NUCLEOTIDE SEQUENCE [LARGE SCALE GENOMIC DNA]</scope>
    <source>
        <strain evidence="8 9">NZP2235</strain>
    </source>
</reference>
<dbReference type="Gene3D" id="3.40.50.300">
    <property type="entry name" value="P-loop containing nucleotide triphosphate hydrolases"/>
    <property type="match status" value="1"/>
</dbReference>
<evidence type="ECO:0000256" key="5">
    <source>
        <dbReference type="ARBA" id="ARBA00022840"/>
    </source>
</evidence>
<dbReference type="SUPFAM" id="SSF52540">
    <property type="entry name" value="P-loop containing nucleoside triphosphate hydrolases"/>
    <property type="match status" value="1"/>
</dbReference>
<dbReference type="PANTHER" id="PTHR43776:SF7">
    <property type="entry name" value="D,D-DIPEPTIDE TRANSPORT ATP-BINDING PROTEIN DDPF-RELATED"/>
    <property type="match status" value="1"/>
</dbReference>
<dbReference type="InterPro" id="IPR003593">
    <property type="entry name" value="AAA+_ATPase"/>
</dbReference>
<gene>
    <name evidence="8" type="ORF">U0R22_001379</name>
</gene>
<sequence>MRLGAAAGRHRAGSPRRLLAPYRGDASRVTEPPLLSVEDLEVRYRVTSGWFGGADVHAVNGVSFSVAEGETIGIVGESGCGKTTLGQAILGLTDISAGAIKLRGTERDRARRTQLQIIFQDPQSSLDPRLPVWRLITEPLHIRGGYTRKQLIERATELAVSVGLRPEHVDRYPHEFSGGQRQRIAIARALAVEPALLVLDEPTSALDVSVQAQIVNLLLSLQAERRLSYVLISHDVSLVRHVADRVAVMYLGQIVEEGPTLDVLDAPRHPYTRTLLEAVPSFDRPLNSIAPRAGELPSNRTLPTGCFFRERCPSVTTGCELPQVLVPADGLRTVRCHLVTRTGDTTLPRSAPGPVFSSPNDAIA</sequence>
<keyword evidence="9" id="KW-1185">Reference proteome</keyword>
<evidence type="ECO:0000256" key="3">
    <source>
        <dbReference type="ARBA" id="ARBA00022448"/>
    </source>
</evidence>
<keyword evidence="3" id="KW-0813">Transport</keyword>
<dbReference type="Pfam" id="PF08352">
    <property type="entry name" value="oligo_HPY"/>
    <property type="match status" value="1"/>
</dbReference>
<dbReference type="InterPro" id="IPR003439">
    <property type="entry name" value="ABC_transporter-like_ATP-bd"/>
</dbReference>
<evidence type="ECO:0000313" key="9">
    <source>
        <dbReference type="Proteomes" id="UP001322481"/>
    </source>
</evidence>
<evidence type="ECO:0000256" key="4">
    <source>
        <dbReference type="ARBA" id="ARBA00022741"/>
    </source>
</evidence>
<dbReference type="RefSeq" id="WP_322417941.1">
    <property type="nucleotide sequence ID" value="NZ_CP139858.1"/>
</dbReference>
<evidence type="ECO:0000256" key="6">
    <source>
        <dbReference type="SAM" id="MobiDB-lite"/>
    </source>
</evidence>
<dbReference type="InterPro" id="IPR013563">
    <property type="entry name" value="Oligopep_ABC_C"/>
</dbReference>
<dbReference type="NCBIfam" id="TIGR01727">
    <property type="entry name" value="oligo_HPY"/>
    <property type="match status" value="1"/>
</dbReference>
<dbReference type="Proteomes" id="UP001322481">
    <property type="component" value="Chromosome"/>
</dbReference>
<accession>A0ABZ0VLS8</accession>
<comment type="similarity">
    <text evidence="2">Belongs to the ABC transporter superfamily.</text>
</comment>
<dbReference type="EMBL" id="CP139858">
    <property type="protein sequence ID" value="WQB97259.1"/>
    <property type="molecule type" value="Genomic_DNA"/>
</dbReference>
<protein>
    <submittedName>
        <fullName evidence="8">ABC transporter ATP-binding protein</fullName>
    </submittedName>
</protein>
<dbReference type="SMART" id="SM00382">
    <property type="entry name" value="AAA"/>
    <property type="match status" value="1"/>
</dbReference>
<comment type="subcellular location">
    <subcellularLocation>
        <location evidence="1">Cell inner membrane</location>
        <topology evidence="1">Peripheral membrane protein</topology>
    </subcellularLocation>
</comment>
<dbReference type="GO" id="GO:0005524">
    <property type="term" value="F:ATP binding"/>
    <property type="evidence" value="ECO:0007669"/>
    <property type="project" value="UniProtKB-KW"/>
</dbReference>
<dbReference type="CDD" id="cd03257">
    <property type="entry name" value="ABC_NikE_OppD_transporters"/>
    <property type="match status" value="1"/>
</dbReference>
<name>A0ABZ0VLS8_9HYPH</name>
<organism evidence="8 9">
    <name type="scientific">Mesorhizobium huakuii</name>
    <dbReference type="NCBI Taxonomy" id="28104"/>
    <lineage>
        <taxon>Bacteria</taxon>
        <taxon>Pseudomonadati</taxon>
        <taxon>Pseudomonadota</taxon>
        <taxon>Alphaproteobacteria</taxon>
        <taxon>Hyphomicrobiales</taxon>
        <taxon>Phyllobacteriaceae</taxon>
        <taxon>Mesorhizobium</taxon>
    </lineage>
</organism>
<feature type="region of interest" description="Disordered" evidence="6">
    <location>
        <begin position="343"/>
        <end position="364"/>
    </location>
</feature>
<keyword evidence="5 8" id="KW-0067">ATP-binding</keyword>
<dbReference type="InterPro" id="IPR027417">
    <property type="entry name" value="P-loop_NTPase"/>
</dbReference>
<evidence type="ECO:0000256" key="2">
    <source>
        <dbReference type="ARBA" id="ARBA00005417"/>
    </source>
</evidence>
<dbReference type="PROSITE" id="PS50893">
    <property type="entry name" value="ABC_TRANSPORTER_2"/>
    <property type="match status" value="1"/>
</dbReference>
<evidence type="ECO:0000256" key="1">
    <source>
        <dbReference type="ARBA" id="ARBA00004417"/>
    </source>
</evidence>